<name>A0ABV6R4G1_9CAUL</name>
<organism evidence="2 3">
    <name type="scientific">Brevundimonas balnearis</name>
    <dbReference type="NCBI Taxonomy" id="1572858"/>
    <lineage>
        <taxon>Bacteria</taxon>
        <taxon>Pseudomonadati</taxon>
        <taxon>Pseudomonadota</taxon>
        <taxon>Alphaproteobacteria</taxon>
        <taxon>Caulobacterales</taxon>
        <taxon>Caulobacteraceae</taxon>
        <taxon>Brevundimonas</taxon>
    </lineage>
</organism>
<dbReference type="EMBL" id="JBHLSW010000004">
    <property type="protein sequence ID" value="MFC0633473.1"/>
    <property type="molecule type" value="Genomic_DNA"/>
</dbReference>
<reference evidence="2 3" key="1">
    <citation type="submission" date="2024-09" db="EMBL/GenBank/DDBJ databases">
        <authorList>
            <person name="Sun Q."/>
            <person name="Mori K."/>
        </authorList>
    </citation>
    <scope>NUCLEOTIDE SEQUENCE [LARGE SCALE GENOMIC DNA]</scope>
    <source>
        <strain evidence="2 3">NCAIM B.02621</strain>
    </source>
</reference>
<evidence type="ECO:0008006" key="4">
    <source>
        <dbReference type="Google" id="ProtNLM"/>
    </source>
</evidence>
<evidence type="ECO:0000313" key="3">
    <source>
        <dbReference type="Proteomes" id="UP001589906"/>
    </source>
</evidence>
<evidence type="ECO:0000313" key="2">
    <source>
        <dbReference type="EMBL" id="MFC0633473.1"/>
    </source>
</evidence>
<feature type="compositionally biased region" description="Basic and acidic residues" evidence="1">
    <location>
        <begin position="123"/>
        <end position="141"/>
    </location>
</feature>
<sequence length="141" mass="14169">MARTSTPSQAAPARQQMDRSNDPDVTRAMDIAAPEAAMSSRRQRYAGSAAGVGSVGIEETGAYDVGAGGEAVEPTPLPTPQPDLGHTAGDTPADDQLRAGGIGPDGTPGPDPAVGPGLGAASLRRDRHDADERAPSDGEGD</sequence>
<feature type="compositionally biased region" description="Low complexity" evidence="1">
    <location>
        <begin position="46"/>
        <end position="56"/>
    </location>
</feature>
<feature type="region of interest" description="Disordered" evidence="1">
    <location>
        <begin position="1"/>
        <end position="141"/>
    </location>
</feature>
<gene>
    <name evidence="2" type="ORF">ACFFGE_06235</name>
</gene>
<keyword evidence="3" id="KW-1185">Reference proteome</keyword>
<proteinExistence type="predicted"/>
<dbReference type="Proteomes" id="UP001589906">
    <property type="component" value="Unassembled WGS sequence"/>
</dbReference>
<comment type="caution">
    <text evidence="2">The sequence shown here is derived from an EMBL/GenBank/DDBJ whole genome shotgun (WGS) entry which is preliminary data.</text>
</comment>
<feature type="compositionally biased region" description="Basic and acidic residues" evidence="1">
    <location>
        <begin position="16"/>
        <end position="27"/>
    </location>
</feature>
<accession>A0ABV6R4G1</accession>
<dbReference type="RefSeq" id="WP_376835387.1">
    <property type="nucleotide sequence ID" value="NZ_JBHLSW010000004.1"/>
</dbReference>
<protein>
    <recommendedName>
        <fullName evidence="4">Tat pathway signal sequence domain protein</fullName>
    </recommendedName>
</protein>
<evidence type="ECO:0000256" key="1">
    <source>
        <dbReference type="SAM" id="MobiDB-lite"/>
    </source>
</evidence>